<dbReference type="Gramene" id="scaffold_700464.1">
    <property type="protein sequence ID" value="scaffold_700464.1"/>
    <property type="gene ID" value="scaffold_700464.1"/>
</dbReference>
<evidence type="ECO:0000256" key="1">
    <source>
        <dbReference type="SAM" id="MobiDB-lite"/>
    </source>
</evidence>
<keyword evidence="3" id="KW-1185">Reference proteome</keyword>
<feature type="compositionally biased region" description="Polar residues" evidence="1">
    <location>
        <begin position="78"/>
        <end position="87"/>
    </location>
</feature>
<dbReference type="STRING" id="81972.D7MBH8"/>
<gene>
    <name evidence="2" type="ORF">ARALYDRAFT_912722</name>
</gene>
<dbReference type="PANTHER" id="PTHR45657">
    <property type="entry name" value="CRAL-TRIO DOMAIN-CONTAINING PROTEIN YKL091C-RELATED"/>
    <property type="match status" value="1"/>
</dbReference>
<evidence type="ECO:0000313" key="3">
    <source>
        <dbReference type="Proteomes" id="UP000008694"/>
    </source>
</evidence>
<accession>D7MBH8</accession>
<reference evidence="3" key="1">
    <citation type="journal article" date="2011" name="Nat. Genet.">
        <title>The Arabidopsis lyrata genome sequence and the basis of rapid genome size change.</title>
        <authorList>
            <person name="Hu T.T."/>
            <person name="Pattyn P."/>
            <person name="Bakker E.G."/>
            <person name="Cao J."/>
            <person name="Cheng J.-F."/>
            <person name="Clark R.M."/>
            <person name="Fahlgren N."/>
            <person name="Fawcett J.A."/>
            <person name="Grimwood J."/>
            <person name="Gundlach H."/>
            <person name="Haberer G."/>
            <person name="Hollister J.D."/>
            <person name="Ossowski S."/>
            <person name="Ottilar R.P."/>
            <person name="Salamov A.A."/>
            <person name="Schneeberger K."/>
            <person name="Spannagl M."/>
            <person name="Wang X."/>
            <person name="Yang L."/>
            <person name="Nasrallah M.E."/>
            <person name="Bergelson J."/>
            <person name="Carrington J.C."/>
            <person name="Gaut B.S."/>
            <person name="Schmutz J."/>
            <person name="Mayer K.F.X."/>
            <person name="Van de Peer Y."/>
            <person name="Grigoriev I.V."/>
            <person name="Nordborg M."/>
            <person name="Weigel D."/>
            <person name="Guo Y.-L."/>
        </authorList>
    </citation>
    <scope>NUCLEOTIDE SEQUENCE [LARGE SCALE GENOMIC DNA]</scope>
    <source>
        <strain evidence="3">cv. MN47</strain>
    </source>
</reference>
<dbReference type="EMBL" id="GL348719">
    <property type="protein sequence ID" value="EFH43274.1"/>
    <property type="molecule type" value="Genomic_DNA"/>
</dbReference>
<dbReference type="Proteomes" id="UP000008694">
    <property type="component" value="Unassembled WGS sequence"/>
</dbReference>
<sequence length="119" mass="13109">MRDDGKTKVKAINMNNTVDKINETWNQHKASCLSELLEFLGGSCTCADNGGCMRSDKGPWKNPEIMKRVHNGDHKCSKGSQAENSAAKTIPEENDSTTETAPEEEKASTEVEIVRMANH</sequence>
<dbReference type="HOGENOM" id="CLU_2064703_0_0_1"/>
<feature type="compositionally biased region" description="Basic and acidic residues" evidence="1">
    <location>
        <begin position="103"/>
        <end position="113"/>
    </location>
</feature>
<dbReference type="Gene3D" id="3.40.525.10">
    <property type="entry name" value="CRAL-TRIO lipid binding domain"/>
    <property type="match status" value="1"/>
</dbReference>
<evidence type="ECO:0000313" key="2">
    <source>
        <dbReference type="EMBL" id="EFH43274.1"/>
    </source>
</evidence>
<dbReference type="InterPro" id="IPR036865">
    <property type="entry name" value="CRAL-TRIO_dom_sf"/>
</dbReference>
<dbReference type="InterPro" id="IPR051026">
    <property type="entry name" value="PI/PC_transfer"/>
</dbReference>
<proteinExistence type="predicted"/>
<dbReference type="PANTHER" id="PTHR45657:SF29">
    <property type="entry name" value="PHOSPHATIDYLINOSITOL_PHOSPHATIDYLCHOLINE TRANSFER PROTEIN SFH12"/>
    <property type="match status" value="1"/>
</dbReference>
<dbReference type="AlphaFoldDB" id="D7MBH8"/>
<name>D7MBH8_ARALL</name>
<organism evidence="3">
    <name type="scientific">Arabidopsis lyrata subsp. lyrata</name>
    <name type="common">Lyre-leaved rock-cress</name>
    <dbReference type="NCBI Taxonomy" id="81972"/>
    <lineage>
        <taxon>Eukaryota</taxon>
        <taxon>Viridiplantae</taxon>
        <taxon>Streptophyta</taxon>
        <taxon>Embryophyta</taxon>
        <taxon>Tracheophyta</taxon>
        <taxon>Spermatophyta</taxon>
        <taxon>Magnoliopsida</taxon>
        <taxon>eudicotyledons</taxon>
        <taxon>Gunneridae</taxon>
        <taxon>Pentapetalae</taxon>
        <taxon>rosids</taxon>
        <taxon>malvids</taxon>
        <taxon>Brassicales</taxon>
        <taxon>Brassicaceae</taxon>
        <taxon>Camelineae</taxon>
        <taxon>Arabidopsis</taxon>
    </lineage>
</organism>
<feature type="region of interest" description="Disordered" evidence="1">
    <location>
        <begin position="71"/>
        <end position="119"/>
    </location>
</feature>
<protein>
    <submittedName>
        <fullName evidence="2">Uncharacterized protein</fullName>
    </submittedName>
</protein>
<dbReference type="eggNOG" id="KOG1471">
    <property type="taxonomic scope" value="Eukaryota"/>
</dbReference>